<dbReference type="GO" id="GO:0016075">
    <property type="term" value="P:rRNA catabolic process"/>
    <property type="evidence" value="ECO:0007669"/>
    <property type="project" value="TreeGrafter"/>
</dbReference>
<dbReference type="InterPro" id="IPR001247">
    <property type="entry name" value="ExoRNase_PH_dom1"/>
</dbReference>
<accession>A0A0C2N1K6</accession>
<evidence type="ECO:0000313" key="11">
    <source>
        <dbReference type="Proteomes" id="UP000031668"/>
    </source>
</evidence>
<gene>
    <name evidence="10" type="ORF">RF11_12317</name>
</gene>
<keyword evidence="11" id="KW-1185">Reference proteome</keyword>
<name>A0A0C2N1K6_THEKT</name>
<dbReference type="GO" id="GO:0000177">
    <property type="term" value="C:cytoplasmic exosome (RNase complex)"/>
    <property type="evidence" value="ECO:0007669"/>
    <property type="project" value="TreeGrafter"/>
</dbReference>
<keyword evidence="4" id="KW-0963">Cytoplasm</keyword>
<dbReference type="SUPFAM" id="SSF54211">
    <property type="entry name" value="Ribosomal protein S5 domain 2-like"/>
    <property type="match status" value="1"/>
</dbReference>
<evidence type="ECO:0000259" key="9">
    <source>
        <dbReference type="Pfam" id="PF01138"/>
    </source>
</evidence>
<dbReference type="GO" id="GO:0003723">
    <property type="term" value="F:RNA binding"/>
    <property type="evidence" value="ECO:0007669"/>
    <property type="project" value="UniProtKB-KW"/>
</dbReference>
<reference evidence="10 11" key="1">
    <citation type="journal article" date="2014" name="Genome Biol. Evol.">
        <title>The genome of the myxosporean Thelohanellus kitauei shows adaptations to nutrient acquisition within its fish host.</title>
        <authorList>
            <person name="Yang Y."/>
            <person name="Xiong J."/>
            <person name="Zhou Z."/>
            <person name="Huo F."/>
            <person name="Miao W."/>
            <person name="Ran C."/>
            <person name="Liu Y."/>
            <person name="Zhang J."/>
            <person name="Feng J."/>
            <person name="Wang M."/>
            <person name="Wang M."/>
            <person name="Wang L."/>
            <person name="Yao B."/>
        </authorList>
    </citation>
    <scope>NUCLEOTIDE SEQUENCE [LARGE SCALE GENOMIC DNA]</scope>
    <source>
        <strain evidence="10">Wuqing</strain>
    </source>
</reference>
<keyword evidence="8" id="KW-0539">Nucleus</keyword>
<dbReference type="PANTHER" id="PTHR11953">
    <property type="entry name" value="EXOSOME COMPLEX COMPONENT"/>
    <property type="match status" value="1"/>
</dbReference>
<dbReference type="GO" id="GO:0071051">
    <property type="term" value="P:poly(A)-dependent snoRNA 3'-end processing"/>
    <property type="evidence" value="ECO:0007669"/>
    <property type="project" value="TreeGrafter"/>
</dbReference>
<dbReference type="GO" id="GO:0071028">
    <property type="term" value="P:nuclear mRNA surveillance"/>
    <property type="evidence" value="ECO:0007669"/>
    <property type="project" value="TreeGrafter"/>
</dbReference>
<evidence type="ECO:0000256" key="6">
    <source>
        <dbReference type="ARBA" id="ARBA00022835"/>
    </source>
</evidence>
<dbReference type="EMBL" id="JWZT01003082">
    <property type="protein sequence ID" value="KII67782.1"/>
    <property type="molecule type" value="Genomic_DNA"/>
</dbReference>
<dbReference type="OrthoDB" id="2504340at2759"/>
<feature type="domain" description="Exoribonuclease phosphorolytic" evidence="9">
    <location>
        <begin position="9"/>
        <end position="134"/>
    </location>
</feature>
<evidence type="ECO:0000256" key="3">
    <source>
        <dbReference type="ARBA" id="ARBA00006678"/>
    </source>
</evidence>
<evidence type="ECO:0000256" key="2">
    <source>
        <dbReference type="ARBA" id="ARBA00004496"/>
    </source>
</evidence>
<sequence>MYRYERGSQTGIDKNANGSCYYETENVKLYCSILGPYHSKSSVGTSTSEASFSQRGSRSDNPAWNDSLSNRIKAAILPIVDCKSFTYSQVDVRIYVVFINGRPIDFIDKSQYLAHALYVPCINAVSTALSASCINIFTPVYGASFLIYNECVIYDPTDAEIWSAVESNEEFSLVLASFYINKLNSTIIFTQMIQSGPYDISCLKNNFYEFHHLTEKYLKGRLKDYFDSRNSSKGNNKNSK</sequence>
<comment type="caution">
    <text evidence="10">The sequence shown here is derived from an EMBL/GenBank/DDBJ whole genome shotgun (WGS) entry which is preliminary data.</text>
</comment>
<evidence type="ECO:0000256" key="1">
    <source>
        <dbReference type="ARBA" id="ARBA00004123"/>
    </source>
</evidence>
<dbReference type="GO" id="GO:0000176">
    <property type="term" value="C:nuclear exosome (RNase complex)"/>
    <property type="evidence" value="ECO:0007669"/>
    <property type="project" value="TreeGrafter"/>
</dbReference>
<dbReference type="InterPro" id="IPR027408">
    <property type="entry name" value="PNPase/RNase_PH_dom_sf"/>
</dbReference>
<dbReference type="Proteomes" id="UP000031668">
    <property type="component" value="Unassembled WGS sequence"/>
</dbReference>
<dbReference type="InterPro" id="IPR020568">
    <property type="entry name" value="Ribosomal_Su5_D2-typ_SF"/>
</dbReference>
<dbReference type="PANTHER" id="PTHR11953:SF2">
    <property type="entry name" value="EXOSOME COMPLEX COMPONENT MTR3"/>
    <property type="match status" value="1"/>
</dbReference>
<dbReference type="Pfam" id="PF01138">
    <property type="entry name" value="RNase_PH"/>
    <property type="match status" value="1"/>
</dbReference>
<keyword evidence="6" id="KW-0271">Exosome</keyword>
<evidence type="ECO:0000256" key="5">
    <source>
        <dbReference type="ARBA" id="ARBA00022552"/>
    </source>
</evidence>
<proteinExistence type="inferred from homology"/>
<dbReference type="GO" id="GO:0006364">
    <property type="term" value="P:rRNA processing"/>
    <property type="evidence" value="ECO:0007669"/>
    <property type="project" value="UniProtKB-KW"/>
</dbReference>
<dbReference type="GO" id="GO:0034475">
    <property type="term" value="P:U4 snRNA 3'-end processing"/>
    <property type="evidence" value="ECO:0007669"/>
    <property type="project" value="TreeGrafter"/>
</dbReference>
<dbReference type="GO" id="GO:0005730">
    <property type="term" value="C:nucleolus"/>
    <property type="evidence" value="ECO:0007669"/>
    <property type="project" value="TreeGrafter"/>
</dbReference>
<dbReference type="Gene3D" id="3.30.230.70">
    <property type="entry name" value="GHMP Kinase, N-terminal domain"/>
    <property type="match status" value="1"/>
</dbReference>
<dbReference type="AlphaFoldDB" id="A0A0C2N1K6"/>
<comment type="subcellular location">
    <subcellularLocation>
        <location evidence="2">Cytoplasm</location>
    </subcellularLocation>
    <subcellularLocation>
        <location evidence="1">Nucleus</location>
    </subcellularLocation>
</comment>
<keyword evidence="7" id="KW-0694">RNA-binding</keyword>
<evidence type="ECO:0000256" key="8">
    <source>
        <dbReference type="ARBA" id="ARBA00023242"/>
    </source>
</evidence>
<protein>
    <submittedName>
        <fullName evidence="10">Putative exosome complex component RRP41</fullName>
    </submittedName>
</protein>
<evidence type="ECO:0000313" key="10">
    <source>
        <dbReference type="EMBL" id="KII67782.1"/>
    </source>
</evidence>
<dbReference type="InterPro" id="IPR050080">
    <property type="entry name" value="RNase_PH"/>
</dbReference>
<comment type="similarity">
    <text evidence="3">Belongs to the RNase PH family.</text>
</comment>
<keyword evidence="5" id="KW-0698">rRNA processing</keyword>
<organism evidence="10 11">
    <name type="scientific">Thelohanellus kitauei</name>
    <name type="common">Myxosporean</name>
    <dbReference type="NCBI Taxonomy" id="669202"/>
    <lineage>
        <taxon>Eukaryota</taxon>
        <taxon>Metazoa</taxon>
        <taxon>Cnidaria</taxon>
        <taxon>Myxozoa</taxon>
        <taxon>Myxosporea</taxon>
        <taxon>Bivalvulida</taxon>
        <taxon>Platysporina</taxon>
        <taxon>Myxobolidae</taxon>
        <taxon>Thelohanellus</taxon>
    </lineage>
</organism>
<evidence type="ECO:0000256" key="4">
    <source>
        <dbReference type="ARBA" id="ARBA00022490"/>
    </source>
</evidence>
<evidence type="ECO:0000256" key="7">
    <source>
        <dbReference type="ARBA" id="ARBA00022884"/>
    </source>
</evidence>